<reference evidence="2" key="1">
    <citation type="submission" date="2021-03" db="EMBL/GenBank/DDBJ databases">
        <title>Draft genome sequence of rust myrtle Austropuccinia psidii MF-1, a brazilian biotype.</title>
        <authorList>
            <person name="Quecine M.C."/>
            <person name="Pachon D.M.R."/>
            <person name="Bonatelli M.L."/>
            <person name="Correr F.H."/>
            <person name="Franceschini L.M."/>
            <person name="Leite T.F."/>
            <person name="Margarido G.R.A."/>
            <person name="Almeida C.A."/>
            <person name="Ferrarezi J.A."/>
            <person name="Labate C.A."/>
        </authorList>
    </citation>
    <scope>NUCLEOTIDE SEQUENCE</scope>
    <source>
        <strain evidence="2">MF-1</strain>
    </source>
</reference>
<sequence length="200" mass="21894">MVRAPYAAVRGGYWRPPGPNFAGDPGPIHYSSEVPISRTNTDGVVKLVKKIRRIADSRFDPDDEGSDDLDGEEVEVVPHSVNHPSSNSSAQPHSNIFQSQVVPSTPRAFQPMLASIPSTIPPPSPTTSHTRPALNPEVRPSPLQPSIISPITTSPQLQSEASSSRRRDCLSHLPFPAAQVCQRRDCWPIRVTREDHKCGE</sequence>
<accession>A0A9Q3PJT2</accession>
<dbReference type="EMBL" id="AVOT02075922">
    <property type="protein sequence ID" value="MBW0564513.1"/>
    <property type="molecule type" value="Genomic_DNA"/>
</dbReference>
<evidence type="ECO:0000313" key="3">
    <source>
        <dbReference type="Proteomes" id="UP000765509"/>
    </source>
</evidence>
<feature type="region of interest" description="Disordered" evidence="1">
    <location>
        <begin position="113"/>
        <end position="167"/>
    </location>
</feature>
<protein>
    <submittedName>
        <fullName evidence="2">Uncharacterized protein</fullName>
    </submittedName>
</protein>
<feature type="compositionally biased region" description="Low complexity" evidence="1">
    <location>
        <begin position="140"/>
        <end position="157"/>
    </location>
</feature>
<comment type="caution">
    <text evidence="2">The sequence shown here is derived from an EMBL/GenBank/DDBJ whole genome shotgun (WGS) entry which is preliminary data.</text>
</comment>
<name>A0A9Q3PJT2_9BASI</name>
<dbReference type="Proteomes" id="UP000765509">
    <property type="component" value="Unassembled WGS sequence"/>
</dbReference>
<proteinExistence type="predicted"/>
<keyword evidence="3" id="KW-1185">Reference proteome</keyword>
<organism evidence="2 3">
    <name type="scientific">Austropuccinia psidii MF-1</name>
    <dbReference type="NCBI Taxonomy" id="1389203"/>
    <lineage>
        <taxon>Eukaryota</taxon>
        <taxon>Fungi</taxon>
        <taxon>Dikarya</taxon>
        <taxon>Basidiomycota</taxon>
        <taxon>Pucciniomycotina</taxon>
        <taxon>Pucciniomycetes</taxon>
        <taxon>Pucciniales</taxon>
        <taxon>Sphaerophragmiaceae</taxon>
        <taxon>Austropuccinia</taxon>
    </lineage>
</organism>
<gene>
    <name evidence="2" type="ORF">O181_104228</name>
</gene>
<evidence type="ECO:0000256" key="1">
    <source>
        <dbReference type="SAM" id="MobiDB-lite"/>
    </source>
</evidence>
<evidence type="ECO:0000313" key="2">
    <source>
        <dbReference type="EMBL" id="MBW0564513.1"/>
    </source>
</evidence>
<dbReference type="AlphaFoldDB" id="A0A9Q3PJT2"/>